<comment type="cofactor">
    <cofactor evidence="3">
        <name>Mg(2+)</name>
        <dbReference type="ChEBI" id="CHEBI:18420"/>
    </cofactor>
</comment>
<keyword evidence="10" id="KW-0460">Magnesium</keyword>
<dbReference type="Pfam" id="PF02779">
    <property type="entry name" value="Transket_pyr"/>
    <property type="match status" value="1"/>
</dbReference>
<proteinExistence type="inferred from homology"/>
<comment type="caution">
    <text evidence="13">The sequence shown here is derived from an EMBL/GenBank/DDBJ whole genome shotgun (WGS) entry which is preliminary data.</text>
</comment>
<dbReference type="GO" id="GO:0005737">
    <property type="term" value="C:cytoplasm"/>
    <property type="evidence" value="ECO:0007669"/>
    <property type="project" value="UniProtKB-ARBA"/>
</dbReference>
<dbReference type="InterPro" id="IPR020826">
    <property type="entry name" value="Transketolase_BS"/>
</dbReference>
<evidence type="ECO:0000256" key="3">
    <source>
        <dbReference type="ARBA" id="ARBA00001946"/>
    </source>
</evidence>
<evidence type="ECO:0000259" key="12">
    <source>
        <dbReference type="SMART" id="SM00861"/>
    </source>
</evidence>
<dbReference type="InterPro" id="IPR005474">
    <property type="entry name" value="Transketolase_N"/>
</dbReference>
<evidence type="ECO:0000256" key="11">
    <source>
        <dbReference type="ARBA" id="ARBA00023052"/>
    </source>
</evidence>
<keyword evidence="9" id="KW-0106">Calcium</keyword>
<protein>
    <submittedName>
        <fullName evidence="13">Transketolase</fullName>
        <ecNumber evidence="13">2.2.1.1</ecNumber>
    </submittedName>
</protein>
<gene>
    <name evidence="13" type="ORF">DPM12_02435</name>
</gene>
<dbReference type="SUPFAM" id="SSF52518">
    <property type="entry name" value="Thiamin diphosphate-binding fold (THDP-binding)"/>
    <property type="match status" value="2"/>
</dbReference>
<evidence type="ECO:0000256" key="6">
    <source>
        <dbReference type="ARBA" id="ARBA00011738"/>
    </source>
</evidence>
<dbReference type="PROSITE" id="PS00802">
    <property type="entry name" value="TRANSKETOLASE_2"/>
    <property type="match status" value="1"/>
</dbReference>
<evidence type="ECO:0000256" key="1">
    <source>
        <dbReference type="ARBA" id="ARBA00001913"/>
    </source>
</evidence>
<evidence type="ECO:0000256" key="7">
    <source>
        <dbReference type="ARBA" id="ARBA00022679"/>
    </source>
</evidence>
<evidence type="ECO:0000256" key="10">
    <source>
        <dbReference type="ARBA" id="ARBA00022842"/>
    </source>
</evidence>
<dbReference type="Pfam" id="PF02780">
    <property type="entry name" value="Transketolase_C"/>
    <property type="match status" value="1"/>
</dbReference>
<evidence type="ECO:0000256" key="8">
    <source>
        <dbReference type="ARBA" id="ARBA00022723"/>
    </source>
</evidence>
<comment type="cofactor">
    <cofactor evidence="1">
        <name>Ca(2+)</name>
        <dbReference type="ChEBI" id="CHEBI:29108"/>
    </cofactor>
</comment>
<evidence type="ECO:0000256" key="4">
    <source>
        <dbReference type="ARBA" id="ARBA00001964"/>
    </source>
</evidence>
<dbReference type="PANTHER" id="PTHR43195">
    <property type="entry name" value="TRANSKETOLASE"/>
    <property type="match status" value="1"/>
</dbReference>
<dbReference type="RefSeq" id="WP_112256629.1">
    <property type="nucleotide sequence ID" value="NZ_QMIG01000001.1"/>
</dbReference>
<keyword evidence="11" id="KW-0786">Thiamine pyrophosphate</keyword>
<dbReference type="GO" id="GO:0004802">
    <property type="term" value="F:transketolase activity"/>
    <property type="evidence" value="ECO:0007669"/>
    <property type="project" value="UniProtKB-EC"/>
</dbReference>
<comment type="cofactor">
    <cofactor evidence="2">
        <name>Mn(2+)</name>
        <dbReference type="ChEBI" id="CHEBI:29035"/>
    </cofactor>
</comment>
<dbReference type="GO" id="GO:0030976">
    <property type="term" value="F:thiamine pyrophosphate binding"/>
    <property type="evidence" value="ECO:0007669"/>
    <property type="project" value="TreeGrafter"/>
</dbReference>
<dbReference type="CDD" id="cd07033">
    <property type="entry name" value="TPP_PYR_DXS_TK_like"/>
    <property type="match status" value="1"/>
</dbReference>
<feature type="domain" description="Transketolase-like pyrimidine-binding" evidence="12">
    <location>
        <begin position="318"/>
        <end position="481"/>
    </location>
</feature>
<name>A0A329R757_9ACTN</name>
<comment type="similarity">
    <text evidence="5">Belongs to the transketolase family.</text>
</comment>
<dbReference type="EMBL" id="QMIG01000001">
    <property type="protein sequence ID" value="RAW18918.1"/>
    <property type="molecule type" value="Genomic_DNA"/>
</dbReference>
<evidence type="ECO:0000313" key="13">
    <source>
        <dbReference type="EMBL" id="RAW18918.1"/>
    </source>
</evidence>
<evidence type="ECO:0000256" key="9">
    <source>
        <dbReference type="ARBA" id="ARBA00022837"/>
    </source>
</evidence>
<dbReference type="OrthoDB" id="8732661at2"/>
<dbReference type="CDD" id="cd02012">
    <property type="entry name" value="TPP_TK"/>
    <property type="match status" value="1"/>
</dbReference>
<reference evidence="13 14" key="1">
    <citation type="submission" date="2018-06" db="EMBL/GenBank/DDBJ databases">
        <title>Phytoactinopolyspora halophila sp. nov., a novel halophilic actinomycete isolated from a saline soil in China.</title>
        <authorList>
            <person name="Tang S.-K."/>
        </authorList>
    </citation>
    <scope>NUCLEOTIDE SEQUENCE [LARGE SCALE GENOMIC DNA]</scope>
    <source>
        <strain evidence="13 14">YIM 96934</strain>
    </source>
</reference>
<keyword evidence="14" id="KW-1185">Reference proteome</keyword>
<sequence>MRSAATGTSGNVTEKELSDLRELAMQLRVESVRCTEVAGSGHPTSSLSAADLMAVLLVRYLQYDFTDPGNPENDHLIFSKGHASPLLYAMLEAAGAISDDELATYRALGSRLEGHPTPWLPGVDVATGSLGQGLPIGVGLALTGKLLDRLPYRTWVLCGDSELAEGSMWEAFEHAGYEGLDKLTAIVDVNRLGQRGPTRYGWNTEEFVARIAAHGWHTIEIDGHDLEQIDHAYAEATAADKPAAILARTIKGAGVSEVADQEGKHGKPLKDTERAIAELGGDGKVTIEVRKPSYLAPPHQFGELQTYTPPEYSKGDDVATRTAFGEALVELARARPHVVGLDAELGDSTRMQYFGKEHPARFFQFYIAEQQMVAAAVGMQVRGWLPYLATFASFFSRAYDFIRMAAIGRANMCLVGSHAGVSIGADGPSQMGLEDLAALRAVHGSTVLHPCDANQTAALLGEMADREGIQYLRTLRGESPVIYESGDEFVIGGSRVLRASDDDQVTLLAAGVTVHEALAAADALENDGIATRVVDLYSIKPMDAFTVRQAAQDTGCLVTIEDHWPEGGLGDAVLDIVARDMPAMVLKLAVRDMPGSATPAEQLQSAGIDRTSIAAAVRSYMSERAVSG</sequence>
<dbReference type="Gene3D" id="3.40.50.920">
    <property type="match status" value="1"/>
</dbReference>
<dbReference type="NCBIfam" id="NF004559">
    <property type="entry name" value="PRK05899.2-5"/>
    <property type="match status" value="1"/>
</dbReference>
<dbReference type="SUPFAM" id="SSF52922">
    <property type="entry name" value="TK C-terminal domain-like"/>
    <property type="match status" value="1"/>
</dbReference>
<dbReference type="Gene3D" id="3.40.50.970">
    <property type="match status" value="2"/>
</dbReference>
<dbReference type="FunFam" id="3.40.50.970:FF:000129">
    <property type="entry name" value="Transketolase"/>
    <property type="match status" value="1"/>
</dbReference>
<organism evidence="13 14">
    <name type="scientific">Phytoactinopolyspora halophila</name>
    <dbReference type="NCBI Taxonomy" id="1981511"/>
    <lineage>
        <taxon>Bacteria</taxon>
        <taxon>Bacillati</taxon>
        <taxon>Actinomycetota</taxon>
        <taxon>Actinomycetes</taxon>
        <taxon>Jiangellales</taxon>
        <taxon>Jiangellaceae</taxon>
        <taxon>Phytoactinopolyspora</taxon>
    </lineage>
</organism>
<keyword evidence="8" id="KW-0479">Metal-binding</keyword>
<dbReference type="InterPro" id="IPR005475">
    <property type="entry name" value="Transketolase-like_Pyr-bd"/>
</dbReference>
<dbReference type="Pfam" id="PF00456">
    <property type="entry name" value="Transketolase_N"/>
    <property type="match status" value="1"/>
</dbReference>
<dbReference type="PANTHER" id="PTHR43195:SF1">
    <property type="entry name" value="FI06132P-RELATED"/>
    <property type="match status" value="1"/>
</dbReference>
<evidence type="ECO:0000256" key="2">
    <source>
        <dbReference type="ARBA" id="ARBA00001936"/>
    </source>
</evidence>
<dbReference type="InterPro" id="IPR033248">
    <property type="entry name" value="Transketolase_C"/>
</dbReference>
<keyword evidence="7 13" id="KW-0808">Transferase</keyword>
<comment type="cofactor">
    <cofactor evidence="4">
        <name>thiamine diphosphate</name>
        <dbReference type="ChEBI" id="CHEBI:58937"/>
    </cofactor>
</comment>
<dbReference type="EC" id="2.2.1.1" evidence="13"/>
<dbReference type="SMART" id="SM00861">
    <property type="entry name" value="Transket_pyr"/>
    <property type="match status" value="1"/>
</dbReference>
<evidence type="ECO:0000256" key="5">
    <source>
        <dbReference type="ARBA" id="ARBA00007131"/>
    </source>
</evidence>
<evidence type="ECO:0000313" key="14">
    <source>
        <dbReference type="Proteomes" id="UP000250462"/>
    </source>
</evidence>
<dbReference type="GO" id="GO:0000287">
    <property type="term" value="F:magnesium ion binding"/>
    <property type="evidence" value="ECO:0007669"/>
    <property type="project" value="UniProtKB-ARBA"/>
</dbReference>
<dbReference type="InterPro" id="IPR009014">
    <property type="entry name" value="Transketo_C/PFOR_II"/>
</dbReference>
<comment type="subunit">
    <text evidence="6">Homodimer.</text>
</comment>
<dbReference type="InterPro" id="IPR029061">
    <property type="entry name" value="THDP-binding"/>
</dbReference>
<dbReference type="InterPro" id="IPR051424">
    <property type="entry name" value="Transketolase-like"/>
</dbReference>
<dbReference type="AlphaFoldDB" id="A0A329R757"/>
<accession>A0A329R757</accession>
<dbReference type="Proteomes" id="UP000250462">
    <property type="component" value="Unassembled WGS sequence"/>
</dbReference>